<evidence type="ECO:0000259" key="1">
    <source>
        <dbReference type="SMART" id="SM00849"/>
    </source>
</evidence>
<dbReference type="SMART" id="SM00849">
    <property type="entry name" value="Lactamase_B"/>
    <property type="match status" value="1"/>
</dbReference>
<sequence>MRQDGITEVATGIHLVHGSNTNWVIITEGDTVTLVDTGYPGDREQVLASLASVGRRPEDVAAVLITHAHTDHIGAASLLGGEYGVPVYMHEKEAPHARWEFRTQVTLGEVLRNAWRPGVLPWVRHAVRSGGLTDARVPMARPFPVEGALDLPGHPVPVHTPGHTAGHSCYHLPHAGVLITGDTLVSGHPTSRLRGPQLLPRMFDHDRAGALASLDVLERIEADVLLPGHGPVHRGPAREAAALARERAS</sequence>
<evidence type="ECO:0000313" key="2">
    <source>
        <dbReference type="EMBL" id="MFC7328019.1"/>
    </source>
</evidence>
<dbReference type="Pfam" id="PF00753">
    <property type="entry name" value="Lactamase_B"/>
    <property type="match status" value="1"/>
</dbReference>
<dbReference type="PANTHER" id="PTHR42951:SF14">
    <property type="entry name" value="METALLO-BETA-LACTAMASE SUPERFAMILY PROTEIN"/>
    <property type="match status" value="1"/>
</dbReference>
<keyword evidence="3" id="KW-1185">Reference proteome</keyword>
<dbReference type="InterPro" id="IPR001279">
    <property type="entry name" value="Metallo-B-lactamas"/>
</dbReference>
<reference evidence="3" key="1">
    <citation type="journal article" date="2019" name="Int. J. Syst. Evol. Microbiol.">
        <title>The Global Catalogue of Microorganisms (GCM) 10K type strain sequencing project: providing services to taxonomists for standard genome sequencing and annotation.</title>
        <authorList>
            <consortium name="The Broad Institute Genomics Platform"/>
            <consortium name="The Broad Institute Genome Sequencing Center for Infectious Disease"/>
            <person name="Wu L."/>
            <person name="Ma J."/>
        </authorList>
    </citation>
    <scope>NUCLEOTIDE SEQUENCE [LARGE SCALE GENOMIC DNA]</scope>
    <source>
        <strain evidence="3">CGMCC 4.7382</strain>
    </source>
</reference>
<proteinExistence type="predicted"/>
<name>A0ABW2KD69_9ACTN</name>
<dbReference type="SUPFAM" id="SSF56281">
    <property type="entry name" value="Metallo-hydrolase/oxidoreductase"/>
    <property type="match status" value="1"/>
</dbReference>
<dbReference type="Gene3D" id="3.60.15.10">
    <property type="entry name" value="Ribonuclease Z/Hydroxyacylglutathione hydrolase-like"/>
    <property type="match status" value="1"/>
</dbReference>
<accession>A0ABW2KD69</accession>
<dbReference type="InterPro" id="IPR036866">
    <property type="entry name" value="RibonucZ/Hydroxyglut_hydro"/>
</dbReference>
<organism evidence="2 3">
    <name type="scientific">Marinactinospora rubrisoli</name>
    <dbReference type="NCBI Taxonomy" id="2715399"/>
    <lineage>
        <taxon>Bacteria</taxon>
        <taxon>Bacillati</taxon>
        <taxon>Actinomycetota</taxon>
        <taxon>Actinomycetes</taxon>
        <taxon>Streptosporangiales</taxon>
        <taxon>Nocardiopsidaceae</taxon>
        <taxon>Marinactinospora</taxon>
    </lineage>
</organism>
<dbReference type="PANTHER" id="PTHR42951">
    <property type="entry name" value="METALLO-BETA-LACTAMASE DOMAIN-CONTAINING"/>
    <property type="match status" value="1"/>
</dbReference>
<dbReference type="CDD" id="cd07721">
    <property type="entry name" value="yflN-like_MBL-fold"/>
    <property type="match status" value="1"/>
</dbReference>
<evidence type="ECO:0000313" key="3">
    <source>
        <dbReference type="Proteomes" id="UP001596540"/>
    </source>
</evidence>
<gene>
    <name evidence="2" type="ORF">ACFQRF_09730</name>
</gene>
<dbReference type="EMBL" id="JBHTBH010000004">
    <property type="protein sequence ID" value="MFC7328019.1"/>
    <property type="molecule type" value="Genomic_DNA"/>
</dbReference>
<dbReference type="RefSeq" id="WP_379870626.1">
    <property type="nucleotide sequence ID" value="NZ_JBHTBH010000004.1"/>
</dbReference>
<feature type="domain" description="Metallo-beta-lactamase" evidence="1">
    <location>
        <begin position="20"/>
        <end position="229"/>
    </location>
</feature>
<comment type="caution">
    <text evidence="2">The sequence shown here is derived from an EMBL/GenBank/DDBJ whole genome shotgun (WGS) entry which is preliminary data.</text>
</comment>
<dbReference type="Proteomes" id="UP001596540">
    <property type="component" value="Unassembled WGS sequence"/>
</dbReference>
<dbReference type="InterPro" id="IPR050855">
    <property type="entry name" value="NDM-1-like"/>
</dbReference>
<protein>
    <submittedName>
        <fullName evidence="2">MBL fold metallo-hydrolase</fullName>
    </submittedName>
</protein>